<feature type="disulfide bond" evidence="16">
    <location>
        <begin position="408"/>
        <end position="431"/>
    </location>
</feature>
<feature type="binding site" evidence="15">
    <location>
        <position position="382"/>
    </location>
    <ligand>
        <name>Ca(2+)</name>
        <dbReference type="ChEBI" id="CHEBI:29108"/>
        <label>1</label>
    </ligand>
</feature>
<dbReference type="InterPro" id="IPR041645">
    <property type="entry name" value="ADAMTS_CR_2"/>
</dbReference>
<dbReference type="SUPFAM" id="SSF81324">
    <property type="entry name" value="Voltage-gated potassium channels"/>
    <property type="match status" value="1"/>
</dbReference>
<evidence type="ECO:0000256" key="10">
    <source>
        <dbReference type="ARBA" id="ARBA00023049"/>
    </source>
</evidence>
<dbReference type="GO" id="GO:0030198">
    <property type="term" value="P:extracellular matrix organization"/>
    <property type="evidence" value="ECO:0007669"/>
    <property type="project" value="InterPro"/>
</dbReference>
<comment type="caution">
    <text evidence="18">The sequence shown here is derived from an EMBL/GenBank/DDBJ whole genome shotgun (WGS) entry which is preliminary data.</text>
</comment>
<evidence type="ECO:0000256" key="11">
    <source>
        <dbReference type="ARBA" id="ARBA00023136"/>
    </source>
</evidence>
<dbReference type="GO" id="GO:0005216">
    <property type="term" value="F:monoatomic ion channel activity"/>
    <property type="evidence" value="ECO:0007669"/>
    <property type="project" value="InterPro"/>
</dbReference>
<feature type="disulfide bond" evidence="16">
    <location>
        <begin position="501"/>
        <end position="513"/>
    </location>
</feature>
<evidence type="ECO:0000256" key="16">
    <source>
        <dbReference type="PIRSR" id="PIRSR613273-3"/>
    </source>
</evidence>
<keyword evidence="19" id="KW-1185">Reference proteome</keyword>
<dbReference type="PROSITE" id="PS50092">
    <property type="entry name" value="TSP1"/>
    <property type="match status" value="2"/>
</dbReference>
<dbReference type="PANTHER" id="PTHR13723:SF200">
    <property type="entry name" value="ADAM METALLOPEPTIDASE WITH THROMBOSPONDIN TYPE 1 MOTIF B, ISOFORM B"/>
    <property type="match status" value="1"/>
</dbReference>
<evidence type="ECO:0000256" key="8">
    <source>
        <dbReference type="ARBA" id="ARBA00022833"/>
    </source>
</evidence>
<dbReference type="SUPFAM" id="SSF82895">
    <property type="entry name" value="TSP-1 type 1 repeat"/>
    <property type="match status" value="3"/>
</dbReference>
<dbReference type="Pfam" id="PF00520">
    <property type="entry name" value="Ion_trans"/>
    <property type="match status" value="1"/>
</dbReference>
<feature type="binding site" evidence="15">
    <location>
        <position position="268"/>
    </location>
    <ligand>
        <name>Ca(2+)</name>
        <dbReference type="ChEBI" id="CHEBI:29108"/>
        <label>2</label>
    </ligand>
</feature>
<dbReference type="PRINTS" id="PR01857">
    <property type="entry name" value="ADAMTSFAMILY"/>
</dbReference>
<dbReference type="Gene3D" id="3.40.390.10">
    <property type="entry name" value="Collagenase (Catalytic Domain)"/>
    <property type="match status" value="1"/>
</dbReference>
<evidence type="ECO:0000256" key="13">
    <source>
        <dbReference type="ARBA" id="ARBA00023180"/>
    </source>
</evidence>
<dbReference type="GO" id="GO:0006508">
    <property type="term" value="P:proteolysis"/>
    <property type="evidence" value="ECO:0007669"/>
    <property type="project" value="UniProtKB-KW"/>
</dbReference>
<dbReference type="Gene3D" id="2.20.100.10">
    <property type="entry name" value="Thrombospondin type-1 (TSP1) repeat"/>
    <property type="match status" value="3"/>
</dbReference>
<feature type="binding site" evidence="15 17">
    <location>
        <position position="325"/>
    </location>
    <ligand>
        <name>Zn(2+)</name>
        <dbReference type="ChEBI" id="CHEBI:29105"/>
        <note>catalytic</note>
    </ligand>
</feature>
<dbReference type="InterPro" id="IPR013273">
    <property type="entry name" value="ADAMTS/ADAMTS-like"/>
</dbReference>
<comment type="caution">
    <text evidence="17">Lacks conserved residue(s) required for the propagation of feature annotation.</text>
</comment>
<feature type="binding site" evidence="15">
    <location>
        <position position="268"/>
    </location>
    <ligand>
        <name>Ca(2+)</name>
        <dbReference type="ChEBI" id="CHEBI:29108"/>
        <label>1</label>
    </ligand>
</feature>
<protein>
    <submittedName>
        <fullName evidence="18">A disintegrin and metallo ase with thrombospondin motifs 16-like</fullName>
    </submittedName>
</protein>
<name>A0A7D9HFA1_PARCT</name>
<dbReference type="InterPro" id="IPR050439">
    <property type="entry name" value="ADAMTS_ADAMTS-like"/>
</dbReference>
<dbReference type="Pfam" id="PF19236">
    <property type="entry name" value="ADAMTS_CR_3"/>
    <property type="match status" value="1"/>
</dbReference>
<dbReference type="Gene3D" id="1.20.120.350">
    <property type="entry name" value="Voltage-gated potassium channels. Chain C"/>
    <property type="match status" value="1"/>
</dbReference>
<dbReference type="AlphaFoldDB" id="A0A7D9HFA1"/>
<evidence type="ECO:0000256" key="4">
    <source>
        <dbReference type="ARBA" id="ARBA00022670"/>
    </source>
</evidence>
<feature type="disulfide bond" evidence="16">
    <location>
        <begin position="340"/>
        <end position="362"/>
    </location>
</feature>
<dbReference type="Gene3D" id="1.10.287.70">
    <property type="match status" value="1"/>
</dbReference>
<evidence type="ECO:0000256" key="5">
    <source>
        <dbReference type="ARBA" id="ARBA00022692"/>
    </source>
</evidence>
<dbReference type="GO" id="GO:0005576">
    <property type="term" value="C:extracellular region"/>
    <property type="evidence" value="ECO:0007669"/>
    <property type="project" value="UniProtKB-SubCell"/>
</dbReference>
<organism evidence="18 19">
    <name type="scientific">Paramuricea clavata</name>
    <name type="common">Red gorgonian</name>
    <name type="synonym">Violescent sea-whip</name>
    <dbReference type="NCBI Taxonomy" id="317549"/>
    <lineage>
        <taxon>Eukaryota</taxon>
        <taxon>Metazoa</taxon>
        <taxon>Cnidaria</taxon>
        <taxon>Anthozoa</taxon>
        <taxon>Octocorallia</taxon>
        <taxon>Malacalcyonacea</taxon>
        <taxon>Plexauridae</taxon>
        <taxon>Paramuricea</taxon>
    </lineage>
</organism>
<evidence type="ECO:0000256" key="1">
    <source>
        <dbReference type="ARBA" id="ARBA00004141"/>
    </source>
</evidence>
<evidence type="ECO:0000256" key="12">
    <source>
        <dbReference type="ARBA" id="ARBA00023157"/>
    </source>
</evidence>
<accession>A0A7D9HFA1</accession>
<feature type="binding site" evidence="15">
    <location>
        <position position="275"/>
    </location>
    <ligand>
        <name>Ca(2+)</name>
        <dbReference type="ChEBI" id="CHEBI:29108"/>
        <label>1</label>
    </ligand>
</feature>
<keyword evidence="5" id="KW-0812">Transmembrane</keyword>
<evidence type="ECO:0000256" key="7">
    <source>
        <dbReference type="ARBA" id="ARBA00022801"/>
    </source>
</evidence>
<dbReference type="PANTHER" id="PTHR13723">
    <property type="entry name" value="ADAMTS A DISINTEGRIN AND METALLOPROTEASE WITH THROMBOSPONDIN MOTIFS PROTEASE"/>
    <property type="match status" value="1"/>
</dbReference>
<feature type="disulfide bond" evidence="16">
    <location>
        <begin position="419"/>
        <end position="439"/>
    </location>
</feature>
<evidence type="ECO:0000256" key="15">
    <source>
        <dbReference type="PIRSR" id="PIRSR613273-2"/>
    </source>
</evidence>
<evidence type="ECO:0000256" key="2">
    <source>
        <dbReference type="ARBA" id="ARBA00004613"/>
    </source>
</evidence>
<dbReference type="Pfam" id="PF00090">
    <property type="entry name" value="TSP_1"/>
    <property type="match status" value="1"/>
</dbReference>
<keyword evidence="8 15" id="KW-0862">Zinc</keyword>
<dbReference type="Pfam" id="PF17771">
    <property type="entry name" value="ADAMTS_CR_2"/>
    <property type="match status" value="1"/>
</dbReference>
<dbReference type="OrthoDB" id="412680at2759"/>
<evidence type="ECO:0000256" key="6">
    <source>
        <dbReference type="ARBA" id="ARBA00022723"/>
    </source>
</evidence>
<dbReference type="InterPro" id="IPR027359">
    <property type="entry name" value="Volt_channel_dom_sf"/>
</dbReference>
<evidence type="ECO:0000313" key="19">
    <source>
        <dbReference type="Proteomes" id="UP001152795"/>
    </source>
</evidence>
<comment type="cofactor">
    <cofactor evidence="15">
        <name>Zn(2+)</name>
        <dbReference type="ChEBI" id="CHEBI:29105"/>
    </cofactor>
    <text evidence="15">Binds 1 zinc ion per subunit.</text>
</comment>
<keyword evidence="6 15" id="KW-0479">Metal-binding</keyword>
<keyword evidence="9" id="KW-1133">Transmembrane helix</keyword>
<comment type="subcellular location">
    <subcellularLocation>
        <location evidence="1">Membrane</location>
        <topology evidence="1">Multi-pass membrane protein</topology>
    </subcellularLocation>
    <subcellularLocation>
        <location evidence="2">Secreted</location>
    </subcellularLocation>
</comment>
<dbReference type="Pfam" id="PF19030">
    <property type="entry name" value="TSP1_ADAMTS"/>
    <property type="match status" value="2"/>
</dbReference>
<feature type="binding site" evidence="15">
    <location>
        <position position="180"/>
    </location>
    <ligand>
        <name>Ca(2+)</name>
        <dbReference type="ChEBI" id="CHEBI:29108"/>
        <label>2</label>
    </ligand>
</feature>
<dbReference type="InterPro" id="IPR005821">
    <property type="entry name" value="Ion_trans_dom"/>
</dbReference>
<dbReference type="Gene3D" id="3.40.1620.60">
    <property type="match status" value="1"/>
</dbReference>
<dbReference type="Pfam" id="PF01421">
    <property type="entry name" value="Reprolysin"/>
    <property type="match status" value="1"/>
</dbReference>
<feature type="disulfide bond" evidence="16">
    <location>
        <begin position="486"/>
        <end position="524"/>
    </location>
</feature>
<dbReference type="Proteomes" id="UP001152795">
    <property type="component" value="Unassembled WGS sequence"/>
</dbReference>
<dbReference type="InterPro" id="IPR045371">
    <property type="entry name" value="ADAMTS_CR_3"/>
</dbReference>
<dbReference type="SUPFAM" id="SSF55486">
    <property type="entry name" value="Metalloproteases ('zincins'), catalytic domain"/>
    <property type="match status" value="1"/>
</dbReference>
<feature type="disulfide bond" evidence="16">
    <location>
        <begin position="303"/>
        <end position="379"/>
    </location>
</feature>
<evidence type="ECO:0000256" key="9">
    <source>
        <dbReference type="ARBA" id="ARBA00022989"/>
    </source>
</evidence>
<evidence type="ECO:0000256" key="14">
    <source>
        <dbReference type="PIRSR" id="PIRSR613273-1"/>
    </source>
</evidence>
<feature type="disulfide bond" evidence="16">
    <location>
        <begin position="490"/>
        <end position="529"/>
    </location>
</feature>
<keyword evidence="13" id="KW-0325">Glycoprotein</keyword>
<dbReference type="FunFam" id="2.20.100.10:FF:000001">
    <property type="entry name" value="semaphorin-5A isoform X1"/>
    <property type="match status" value="1"/>
</dbReference>
<dbReference type="EMBL" id="CACRXK020000428">
    <property type="protein sequence ID" value="CAB3981780.1"/>
    <property type="molecule type" value="Genomic_DNA"/>
</dbReference>
<keyword evidence="3" id="KW-0964">Secreted</keyword>
<dbReference type="GO" id="GO:0016020">
    <property type="term" value="C:membrane"/>
    <property type="evidence" value="ECO:0007669"/>
    <property type="project" value="UniProtKB-SubCell"/>
</dbReference>
<dbReference type="Pfam" id="PF05986">
    <property type="entry name" value="ADAMTS_spacer1"/>
    <property type="match status" value="1"/>
</dbReference>
<dbReference type="InterPro" id="IPR001590">
    <property type="entry name" value="Peptidase_M12B"/>
</dbReference>
<sequence>MKFLHVLFAVIPVLFIKDVNCASLEKRQQSIADIEEEEVEVKEIKLSIPNQLHFELHAFGEDLKLVLFRNVQLAIPQAQVIRRHNGRTVSRENLGDYYTGYIQSKPGSSLAVKVNNGSLSGVLVTHRYTLTIHPSNKDLRHVITKHKHENTLQQVDSSWLNNIPHWTRTKRSTSNNRYVEVMLVADRYTTERYGDFTEQYLLSVAYLLNAVMQDTSIGDIKVIYTVVKVMIISGYEKGLDVTENEIDGSVKYLSVFATWVSQFNTPDDNDPKHFDQAILITKQVCGLATSCYENGRGYFGSMCNPTRSVASAIAAGLSAGLTAAHETGHNFGLSHDSGDCSKGYIMHAALASGANAFSWSSCSRQILQAKFSDSNTFSCLNDVPPGLDTSESVSVINLAKNFSGDDQCRLMYGDNYNHCGAFKSNCRTIYCHKVGTNTCAHRSTPPLEGTECGTYKWCRNGECVDQPIPDPIDGQWSSWSVTFSNCTRSCGMGVRYRTRTCDNPPPEFFGKECEGDSKGHYETCNTADCPAGTDSFRLEQCKAKSPSYVDFFEAVAPCRLRCRIGNSVTYFPTTVTDGTLCSSYQDERDVCVMGQCRKVGCDRTFDRKSYDRCRICSGDGSMCRLVKSSYNTRHRGRGYGNAAVMFTLPVGSANLLVQEQSATYNNIGLKDQNDNWIIGDIRGTTKYAADSRITFEGGRARAADKLIINGRTTEPLKVMFIFWTENNPGIPYEYYEPLITPDPTPLTFVWNYTLSDCSEACAGGVKTKITTCHRTDDQSEVGTEHCDPTTEPTDTEACNIQACAPSWQADAWTSCSADCGPSGTRNRTVECRQKESADVTTVLTDVSQCPGVKPDDSEDCNRKDCEPDWVPANWSACSKNKCEGIQTRTLSCKKLLVSGAIQDLTDSDCPSERPLTELICNADVRCYEWRHVYPNCTESECQGMHVELSRHFDKNTFYVHSTLAAVDFFFIVYYFLEQCLKIWAIGWQRYITHKQNIFDGVITLALVVTQIVDISMYGSPLETDLRKRYGNNERSTWNIIKIVNVLIIFRLVRTIFSIKSLSVITSTLGYLLKNLKPFGGVIVAVYYSFAIFGMMIFENAIQPPENTNATVNFTCGTYEQLEYWANNFNDFGASLVVLWDAMIVNNWHIFLHAYTHYTSSWSQVFFVAWYLISVVICVNLFVALLLDVFIDRWQERQKRVKERPGQDVSRTLTQSFMVERKSFRVHEMFSGTLNEPSEEDVLRELVYHGFTFRSNPALRRIGSRSSSNSSL</sequence>
<keyword evidence="12 16" id="KW-1015">Disulfide bond</keyword>
<keyword evidence="11" id="KW-0472">Membrane</keyword>
<dbReference type="GO" id="GO:0031012">
    <property type="term" value="C:extracellular matrix"/>
    <property type="evidence" value="ECO:0007669"/>
    <property type="project" value="TreeGrafter"/>
</dbReference>
<evidence type="ECO:0000256" key="17">
    <source>
        <dbReference type="PROSITE-ProRule" id="PRU00276"/>
    </source>
</evidence>
<feature type="disulfide bond" evidence="16">
    <location>
        <begin position="452"/>
        <end position="463"/>
    </location>
</feature>
<evidence type="ECO:0000256" key="3">
    <source>
        <dbReference type="ARBA" id="ARBA00022525"/>
    </source>
</evidence>
<keyword evidence="7" id="KW-0378">Hydrolase</keyword>
<dbReference type="InterPro" id="IPR024079">
    <property type="entry name" value="MetalloPept_cat_dom_sf"/>
</dbReference>
<keyword evidence="10" id="KW-0482">Metalloprotease</keyword>
<feature type="disulfide bond" evidence="16">
    <location>
        <begin position="426"/>
        <end position="458"/>
    </location>
</feature>
<feature type="binding site" evidence="15 17">
    <location>
        <position position="329"/>
    </location>
    <ligand>
        <name>Zn(2+)</name>
        <dbReference type="ChEBI" id="CHEBI:29105"/>
        <note>catalytic</note>
    </ligand>
</feature>
<evidence type="ECO:0000313" key="18">
    <source>
        <dbReference type="EMBL" id="CAB3981780.1"/>
    </source>
</evidence>
<dbReference type="InterPro" id="IPR000884">
    <property type="entry name" value="TSP1_rpt"/>
</dbReference>
<feature type="disulfide bond" evidence="16">
    <location>
        <begin position="285"/>
        <end position="291"/>
    </location>
</feature>
<gene>
    <name evidence="18" type="ORF">PACLA_8A024817</name>
</gene>
<dbReference type="Gene3D" id="2.60.120.830">
    <property type="match status" value="1"/>
</dbReference>
<dbReference type="SMART" id="SM00209">
    <property type="entry name" value="TSP1"/>
    <property type="match status" value="4"/>
</dbReference>
<dbReference type="GO" id="GO:0046872">
    <property type="term" value="F:metal ion binding"/>
    <property type="evidence" value="ECO:0007669"/>
    <property type="project" value="UniProtKB-KW"/>
</dbReference>
<keyword evidence="15" id="KW-0106">Calcium</keyword>
<feature type="binding site" evidence="15">
    <location>
        <position position="382"/>
    </location>
    <ligand>
        <name>Ca(2+)</name>
        <dbReference type="ChEBI" id="CHEBI:29108"/>
        <label>2</label>
    </ligand>
</feature>
<feature type="binding site" evidence="15">
    <location>
        <position position="379"/>
    </location>
    <ligand>
        <name>Ca(2+)</name>
        <dbReference type="ChEBI" id="CHEBI:29108"/>
        <label>1</label>
    </ligand>
</feature>
<proteinExistence type="predicted"/>
<dbReference type="InterPro" id="IPR036383">
    <property type="entry name" value="TSP1_rpt_sf"/>
</dbReference>
<dbReference type="GO" id="GO:0004222">
    <property type="term" value="F:metalloendopeptidase activity"/>
    <property type="evidence" value="ECO:0007669"/>
    <property type="project" value="InterPro"/>
</dbReference>
<feature type="binding site" evidence="15">
    <location>
        <position position="180"/>
    </location>
    <ligand>
        <name>Ca(2+)</name>
        <dbReference type="ChEBI" id="CHEBI:29108"/>
        <label>1</label>
    </ligand>
</feature>
<reference evidence="18" key="1">
    <citation type="submission" date="2020-04" db="EMBL/GenBank/DDBJ databases">
        <authorList>
            <person name="Alioto T."/>
            <person name="Alioto T."/>
            <person name="Gomez Garrido J."/>
        </authorList>
    </citation>
    <scope>NUCLEOTIDE SEQUENCE</scope>
    <source>
        <strain evidence="18">A484AB</strain>
    </source>
</reference>
<keyword evidence="4" id="KW-0645">Protease</keyword>
<feature type="binding site" evidence="15 17">
    <location>
        <position position="335"/>
    </location>
    <ligand>
        <name>Zn(2+)</name>
        <dbReference type="ChEBI" id="CHEBI:29105"/>
        <note>catalytic</note>
    </ligand>
</feature>
<dbReference type="InterPro" id="IPR010294">
    <property type="entry name" value="ADAMTS_spacer1"/>
</dbReference>
<feature type="active site" evidence="14 17">
    <location>
        <position position="326"/>
    </location>
</feature>
<dbReference type="PROSITE" id="PS50215">
    <property type="entry name" value="ADAM_MEPRO"/>
    <property type="match status" value="1"/>
</dbReference>